<comment type="similarity">
    <text evidence="1">Belongs to the Nudix hydrolase family.</text>
</comment>
<dbReference type="InterPro" id="IPR000086">
    <property type="entry name" value="NUDIX_hydrolase_dom"/>
</dbReference>
<accession>A0A5M8QGV0</accession>
<dbReference type="AlphaFoldDB" id="A0A5M8QGV0"/>
<dbReference type="PROSITE" id="PS51462">
    <property type="entry name" value="NUDIX"/>
    <property type="match status" value="1"/>
</dbReference>
<organism evidence="4 5">
    <name type="scientific">Agrococcus sediminis</name>
    <dbReference type="NCBI Taxonomy" id="2599924"/>
    <lineage>
        <taxon>Bacteria</taxon>
        <taxon>Bacillati</taxon>
        <taxon>Actinomycetota</taxon>
        <taxon>Actinomycetes</taxon>
        <taxon>Micrococcales</taxon>
        <taxon>Microbacteriaceae</taxon>
        <taxon>Agrococcus</taxon>
    </lineage>
</organism>
<sequence length="129" mass="13815">MAVAAIRDAAGRLLVTSAGVEGRTYARPPGGGIDLGERAADAVVRELREELGLEAVEPRLLGVLESPLRLPQGLRHEIVFVFEVHVDAEAILPCTTDAGHPVWWLTAEHRADPDLTLVPEGLAELLGLD</sequence>
<evidence type="ECO:0000313" key="5">
    <source>
        <dbReference type="Proteomes" id="UP000323221"/>
    </source>
</evidence>
<dbReference type="SUPFAM" id="SSF55811">
    <property type="entry name" value="Nudix"/>
    <property type="match status" value="1"/>
</dbReference>
<dbReference type="GO" id="GO:0016787">
    <property type="term" value="F:hydrolase activity"/>
    <property type="evidence" value="ECO:0007669"/>
    <property type="project" value="UniProtKB-KW"/>
</dbReference>
<proteinExistence type="inferred from homology"/>
<evidence type="ECO:0000256" key="1">
    <source>
        <dbReference type="ARBA" id="ARBA00005582"/>
    </source>
</evidence>
<dbReference type="PANTHER" id="PTHR43736">
    <property type="entry name" value="ADP-RIBOSE PYROPHOSPHATASE"/>
    <property type="match status" value="1"/>
</dbReference>
<keyword evidence="2" id="KW-0378">Hydrolase</keyword>
<dbReference type="InterPro" id="IPR015797">
    <property type="entry name" value="NUDIX_hydrolase-like_dom_sf"/>
</dbReference>
<dbReference type="InterPro" id="IPR020084">
    <property type="entry name" value="NUDIX_hydrolase_CS"/>
</dbReference>
<dbReference type="PANTHER" id="PTHR43736:SF1">
    <property type="entry name" value="DIHYDRONEOPTERIN TRIPHOSPHATE DIPHOSPHATASE"/>
    <property type="match status" value="1"/>
</dbReference>
<reference evidence="4 5" key="1">
    <citation type="submission" date="2019-08" db="EMBL/GenBank/DDBJ databases">
        <title>Agrococcus lahaulensis sp. nov., isolated from a cold desert of the Indian Himalayas.</title>
        <authorList>
            <person name="Qu J.H."/>
        </authorList>
    </citation>
    <scope>NUCLEOTIDE SEQUENCE [LARGE SCALE GENOMIC DNA]</scope>
    <source>
        <strain evidence="4 5">NS18</strain>
    </source>
</reference>
<dbReference type="EMBL" id="VOIR01000013">
    <property type="protein sequence ID" value="KAA6433946.1"/>
    <property type="molecule type" value="Genomic_DNA"/>
</dbReference>
<evidence type="ECO:0000313" key="4">
    <source>
        <dbReference type="EMBL" id="KAA6433946.1"/>
    </source>
</evidence>
<keyword evidence="5" id="KW-1185">Reference proteome</keyword>
<comment type="caution">
    <text evidence="4">The sequence shown here is derived from an EMBL/GenBank/DDBJ whole genome shotgun (WGS) entry which is preliminary data.</text>
</comment>
<gene>
    <name evidence="4" type="ORF">FQ330_07460</name>
</gene>
<feature type="domain" description="Nudix hydrolase" evidence="3">
    <location>
        <begin position="1"/>
        <end position="128"/>
    </location>
</feature>
<evidence type="ECO:0000256" key="2">
    <source>
        <dbReference type="ARBA" id="ARBA00022801"/>
    </source>
</evidence>
<name>A0A5M8QGV0_9MICO</name>
<evidence type="ECO:0000259" key="3">
    <source>
        <dbReference type="PROSITE" id="PS51462"/>
    </source>
</evidence>
<dbReference type="Proteomes" id="UP000323221">
    <property type="component" value="Unassembled WGS sequence"/>
</dbReference>
<dbReference type="Pfam" id="PF00293">
    <property type="entry name" value="NUDIX"/>
    <property type="match status" value="1"/>
</dbReference>
<protein>
    <submittedName>
        <fullName evidence="4">NUDIX domain-containing protein</fullName>
    </submittedName>
</protein>
<dbReference type="Gene3D" id="3.90.79.10">
    <property type="entry name" value="Nucleoside Triphosphate Pyrophosphohydrolase"/>
    <property type="match status" value="1"/>
</dbReference>
<dbReference type="PROSITE" id="PS00893">
    <property type="entry name" value="NUDIX_BOX"/>
    <property type="match status" value="1"/>
</dbReference>
<dbReference type="OrthoDB" id="193829at2"/>